<protein>
    <submittedName>
        <fullName evidence="1">Porin</fullName>
    </submittedName>
</protein>
<keyword evidence="2" id="KW-1185">Reference proteome</keyword>
<proteinExistence type="predicted"/>
<comment type="caution">
    <text evidence="1">The sequence shown here is derived from an EMBL/GenBank/DDBJ whole genome shotgun (WGS) entry which is preliminary data.</text>
</comment>
<dbReference type="Proteomes" id="UP001597118">
    <property type="component" value="Unassembled WGS sequence"/>
</dbReference>
<evidence type="ECO:0000313" key="2">
    <source>
        <dbReference type="Proteomes" id="UP001597118"/>
    </source>
</evidence>
<organism evidence="1 2">
    <name type="scientific">Pseudopedobacter beijingensis</name>
    <dbReference type="NCBI Taxonomy" id="1207056"/>
    <lineage>
        <taxon>Bacteria</taxon>
        <taxon>Pseudomonadati</taxon>
        <taxon>Bacteroidota</taxon>
        <taxon>Sphingobacteriia</taxon>
        <taxon>Sphingobacteriales</taxon>
        <taxon>Sphingobacteriaceae</taxon>
        <taxon>Pseudopedobacter</taxon>
    </lineage>
</organism>
<dbReference type="InterPro" id="IPR025631">
    <property type="entry name" value="Porin_10"/>
</dbReference>
<dbReference type="RefSeq" id="WP_379663701.1">
    <property type="nucleotide sequence ID" value="NZ_JBHUDG010000046.1"/>
</dbReference>
<gene>
    <name evidence="1" type="ORF">ACFSAH_15760</name>
</gene>
<dbReference type="EMBL" id="JBHUDG010000046">
    <property type="protein sequence ID" value="MFD1631332.1"/>
    <property type="molecule type" value="Genomic_DNA"/>
</dbReference>
<dbReference type="Pfam" id="PF14121">
    <property type="entry name" value="Porin_10"/>
    <property type="match status" value="1"/>
</dbReference>
<evidence type="ECO:0000313" key="1">
    <source>
        <dbReference type="EMBL" id="MFD1631332.1"/>
    </source>
</evidence>
<accession>A0ABW4IFT6</accession>
<sequence length="676" mass="79699">MLRRIIIVLFFITYHLTAYSQFGRGFGTNNGNNNNRDNFGFDTVSTPRSNKDISVDSLRKQLDAKKDSVVYTAKFIKYSKLEFLQDSTILFPLDTTTTNFQHFNPLNDPHSPTMNLGVMGMAYRPMLFEPRQSIGFDLGRHFFDRYIEGPMDVKYYQARARYTELYYISPFGGKQEEKFHALHSQNIKPNWNVGAKYAKQGSQGYYAGQISDILNASIWNWYESKNKRYTLLASATFNTIKSNENGSILNDSIFTVPTYVQPIYEQTRLYDSRQRNNARHDVRNNTIFIRQFFNIGKQSVVNNEEVLPTQRVSYTFSYNTQKYYFRYGRPDESGLLKNYYIYQDSTSDSTRLNHLRNEFNYSFYLRGKRLSFLKNELKINAGLVQDYYNYREYTYSRNFQNLTLKGNLTYGLNQRANLNLKLEQVFQGPYAGDFLYQANSEIKLSNNVGSVFLGAYSQNQSPALIYEIETSNHHRWNLNFDRTKTQNLSFAYVNPKFHLKAKAEYFLIGNYMYFTEINNDIYPAQFGSNINLLKLTFGKDFHFGKFTFENYLVYQKTDFESVLRTPEFYSFHSLYMHQDVFKVLKMEFGFDAKYFSQYTANAYAPAIGQFYNKDNTQFGTGPIVDAWMRTNWKRANLFLRYDYLNKGLFSKGYYTIDRYPMPYSLLRFGLSWNFYD</sequence>
<name>A0ABW4IFT6_9SPHI</name>
<reference evidence="2" key="1">
    <citation type="journal article" date="2019" name="Int. J. Syst. Evol. Microbiol.">
        <title>The Global Catalogue of Microorganisms (GCM) 10K type strain sequencing project: providing services to taxonomists for standard genome sequencing and annotation.</title>
        <authorList>
            <consortium name="The Broad Institute Genomics Platform"/>
            <consortium name="The Broad Institute Genome Sequencing Center for Infectious Disease"/>
            <person name="Wu L."/>
            <person name="Ma J."/>
        </authorList>
    </citation>
    <scope>NUCLEOTIDE SEQUENCE [LARGE SCALE GENOMIC DNA]</scope>
    <source>
        <strain evidence="2">CCUG 53762</strain>
    </source>
</reference>